<accession>W2VP63</accession>
<dbReference type="Proteomes" id="UP000018958">
    <property type="component" value="Unassembled WGS sequence"/>
</dbReference>
<organism evidence="4 5">
    <name type="scientific">Phytophthora nicotianae CJ01A1</name>
    <dbReference type="NCBI Taxonomy" id="1317063"/>
    <lineage>
        <taxon>Eukaryota</taxon>
        <taxon>Sar</taxon>
        <taxon>Stramenopiles</taxon>
        <taxon>Oomycota</taxon>
        <taxon>Peronosporomycetes</taxon>
        <taxon>Peronosporales</taxon>
        <taxon>Peronosporaceae</taxon>
        <taxon>Phytophthora</taxon>
    </lineage>
</organism>
<evidence type="ECO:0000313" key="4">
    <source>
        <dbReference type="EMBL" id="ETP00142.1"/>
    </source>
</evidence>
<keyword evidence="1" id="KW-0479">Metal-binding</keyword>
<dbReference type="PANTHER" id="PTHR31569:SF4">
    <property type="entry name" value="SWIM-TYPE DOMAIN-CONTAINING PROTEIN"/>
    <property type="match status" value="1"/>
</dbReference>
<dbReference type="InterPro" id="IPR007527">
    <property type="entry name" value="Znf_SWIM"/>
</dbReference>
<dbReference type="AlphaFoldDB" id="W2VP63"/>
<feature type="region of interest" description="Disordered" evidence="2">
    <location>
        <begin position="377"/>
        <end position="398"/>
    </location>
</feature>
<proteinExistence type="predicted"/>
<dbReference type="SUPFAM" id="SSF54001">
    <property type="entry name" value="Cysteine proteinases"/>
    <property type="match status" value="1"/>
</dbReference>
<dbReference type="OrthoDB" id="111802at2759"/>
<dbReference type="InterPro" id="IPR048324">
    <property type="entry name" value="ZSWIM1-3_RNaseH-like"/>
</dbReference>
<dbReference type="GO" id="GO:0008270">
    <property type="term" value="F:zinc ion binding"/>
    <property type="evidence" value="ECO:0007669"/>
    <property type="project" value="UniProtKB-KW"/>
</dbReference>
<reference evidence="4 5" key="1">
    <citation type="submission" date="2013-11" db="EMBL/GenBank/DDBJ databases">
        <title>The Genome Sequence of Phytophthora parasitica CJ01A1.</title>
        <authorList>
            <consortium name="The Broad Institute Genomics Platform"/>
            <person name="Russ C."/>
            <person name="Tyler B."/>
            <person name="Panabieres F."/>
            <person name="Shan W."/>
            <person name="Tripathy S."/>
            <person name="Grunwald N."/>
            <person name="Machado M."/>
            <person name="Johnson C.S."/>
            <person name="Walker B."/>
            <person name="Young S.K."/>
            <person name="Zeng Q."/>
            <person name="Gargeya S."/>
            <person name="Fitzgerald M."/>
            <person name="Haas B."/>
            <person name="Abouelleil A."/>
            <person name="Allen A.W."/>
            <person name="Alvarado L."/>
            <person name="Arachchi H.M."/>
            <person name="Berlin A.M."/>
            <person name="Chapman S.B."/>
            <person name="Gainer-Dewar J."/>
            <person name="Goldberg J."/>
            <person name="Griggs A."/>
            <person name="Gujja S."/>
            <person name="Hansen M."/>
            <person name="Howarth C."/>
            <person name="Imamovic A."/>
            <person name="Ireland A."/>
            <person name="Larimer J."/>
            <person name="McCowan C."/>
            <person name="Murphy C."/>
            <person name="Pearson M."/>
            <person name="Poon T.W."/>
            <person name="Priest M."/>
            <person name="Roberts A."/>
            <person name="Saif S."/>
            <person name="Shea T."/>
            <person name="Sisk P."/>
            <person name="Sykes S."/>
            <person name="Wortman J."/>
            <person name="Nusbaum C."/>
            <person name="Birren B."/>
        </authorList>
    </citation>
    <scope>NUCLEOTIDE SEQUENCE [LARGE SCALE GENOMIC DNA]</scope>
    <source>
        <strain evidence="4 5">CJ01A1</strain>
    </source>
</reference>
<evidence type="ECO:0000256" key="1">
    <source>
        <dbReference type="PROSITE-ProRule" id="PRU00325"/>
    </source>
</evidence>
<name>W2VP63_PHYNI</name>
<feature type="domain" description="SWIM-type" evidence="3">
    <location>
        <begin position="241"/>
        <end position="273"/>
    </location>
</feature>
<keyword evidence="1" id="KW-0862">Zinc</keyword>
<sequence length="870" mass="97737">MAVESFKKYNPSWKDIRVVMTDKAMHEKTVLRESIPQAPQLLCQWHVITWLKKQAVRLAPKNKDKLKGLVKALVYSRNSQEYEANKTAILQSLGGGDKEHPMYKFLMDNWDNSQDEWVSYRRGNVVHLDNNTNNRLESKWGKIKQVLEKHFTLDDTISTLIMIQGIAEDEYVSQYHEVGSRPVRKGVTEELRSFGRYISEYAFGLLANQYATAVGTTADYEIDLRAPGKAALTRPGTDTTYMIDTSASVCDCDFMQTRLLPCRHVMYFRFKHNYECVIPPLQTFPLSWMVRAPENNIDAGDVGAGGLVKINCDAVREGTPVATRDKYIQSKALAEKIVDRMSLQSTPTYRVALDWMQGFYNALQSGELPAFVVRTDLPQTSSPDSTDRTQITLTGPSAPTYIASAADEEGVNLEEKQPVPVQDGSDGKEEVQEVPGQATTRPTEADSLQPAPSATASSAATGDVPERTKRTPDVSPQGTETDPISFAEPPRVRGLSNREKRRLSGRKELREARELALRINDGKKTRKTRLDDVAALLEGAYSMDTAKAMVDSLVLDDVEVQGSASIRPYNVGQRVPKIRAIPQLDKIREAIAAIKAKDNVKLLANWPEYGFATFDQLEAMASVLEARNQFQLVYFTLEWIEGVEWQAKDVVPPFTDTCDHTKLAYKEAVTGMVLGEIRLGPEWCMDCSLLGFRENLWLHSSSITSAMLALQQMYPKVGVINPSYYDLVGLSTKKKTAGGFGAMDPNNERIIAVICMDHHWGAYLLDKRKNVCYTFDPLQLKKNLATLKSSMQFVIEPILGLKDRITYKEVDWCKQKDNSSCGVWCLVILELLLAGRPWSDSLYDVLPYLRLRYLYKAIGIQQGEPAENEN</sequence>
<dbReference type="InterPro" id="IPR052579">
    <property type="entry name" value="Zinc_finger_SWIM"/>
</dbReference>
<feature type="compositionally biased region" description="Low complexity" evidence="2">
    <location>
        <begin position="450"/>
        <end position="461"/>
    </location>
</feature>
<dbReference type="EMBL" id="ANIX01004671">
    <property type="protein sequence ID" value="ETP00142.1"/>
    <property type="molecule type" value="Genomic_DNA"/>
</dbReference>
<dbReference type="PROSITE" id="PS50966">
    <property type="entry name" value="ZF_SWIM"/>
    <property type="match status" value="1"/>
</dbReference>
<dbReference type="Gene3D" id="3.40.395.10">
    <property type="entry name" value="Adenoviral Proteinase, Chain A"/>
    <property type="match status" value="1"/>
</dbReference>
<evidence type="ECO:0000259" key="3">
    <source>
        <dbReference type="PROSITE" id="PS50966"/>
    </source>
</evidence>
<dbReference type="Pfam" id="PF21056">
    <property type="entry name" value="ZSWIM1-3_RNaseH-like"/>
    <property type="match status" value="1"/>
</dbReference>
<evidence type="ECO:0000256" key="2">
    <source>
        <dbReference type="SAM" id="MobiDB-lite"/>
    </source>
</evidence>
<feature type="compositionally biased region" description="Polar residues" evidence="2">
    <location>
        <begin position="377"/>
        <end position="397"/>
    </location>
</feature>
<feature type="region of interest" description="Disordered" evidence="2">
    <location>
        <begin position="417"/>
        <end position="506"/>
    </location>
</feature>
<evidence type="ECO:0000313" key="5">
    <source>
        <dbReference type="Proteomes" id="UP000018958"/>
    </source>
</evidence>
<gene>
    <name evidence="4" type="ORF">F441_22436</name>
</gene>
<keyword evidence="1" id="KW-0863">Zinc-finger</keyword>
<comment type="caution">
    <text evidence="4">The sequence shown here is derived from an EMBL/GenBank/DDBJ whole genome shotgun (WGS) entry which is preliminary data.</text>
</comment>
<protein>
    <recommendedName>
        <fullName evidence="3">SWIM-type domain-containing protein</fullName>
    </recommendedName>
</protein>
<dbReference type="PANTHER" id="PTHR31569">
    <property type="entry name" value="SWIM-TYPE DOMAIN-CONTAINING PROTEIN"/>
    <property type="match status" value="1"/>
</dbReference>
<dbReference type="InterPro" id="IPR038765">
    <property type="entry name" value="Papain-like_cys_pep_sf"/>
</dbReference>